<organism evidence="6 7">
    <name type="scientific">Actinomadura violacea</name>
    <dbReference type="NCBI Taxonomy" id="2819934"/>
    <lineage>
        <taxon>Bacteria</taxon>
        <taxon>Bacillati</taxon>
        <taxon>Actinomycetota</taxon>
        <taxon>Actinomycetes</taxon>
        <taxon>Streptosporangiales</taxon>
        <taxon>Thermomonosporaceae</taxon>
        <taxon>Actinomadura</taxon>
    </lineage>
</organism>
<accession>A0ABS3S652</accession>
<evidence type="ECO:0000256" key="2">
    <source>
        <dbReference type="ARBA" id="ARBA00005582"/>
    </source>
</evidence>
<comment type="cofactor">
    <cofactor evidence="1">
        <name>Mg(2+)</name>
        <dbReference type="ChEBI" id="CHEBI:18420"/>
    </cofactor>
</comment>
<evidence type="ECO:0000313" key="6">
    <source>
        <dbReference type="EMBL" id="MBO2464490.1"/>
    </source>
</evidence>
<dbReference type="InterPro" id="IPR000086">
    <property type="entry name" value="NUDIX_hydrolase_dom"/>
</dbReference>
<evidence type="ECO:0000313" key="7">
    <source>
        <dbReference type="Proteomes" id="UP000680206"/>
    </source>
</evidence>
<dbReference type="SUPFAM" id="SSF55811">
    <property type="entry name" value="Nudix"/>
    <property type="match status" value="1"/>
</dbReference>
<feature type="domain" description="Nudix hydrolase" evidence="5">
    <location>
        <begin position="1"/>
        <end position="119"/>
    </location>
</feature>
<reference evidence="6 7" key="1">
    <citation type="submission" date="2021-03" db="EMBL/GenBank/DDBJ databases">
        <title>Actinomadura violae sp. nov., isolated from lichen in Thailand.</title>
        <authorList>
            <person name="Kanchanasin P."/>
            <person name="Saeng-In P."/>
            <person name="Phongsopitanun W."/>
            <person name="Yuki M."/>
            <person name="Kudo T."/>
            <person name="Ohkuma M."/>
            <person name="Tanasupawat S."/>
        </authorList>
    </citation>
    <scope>NUCLEOTIDE SEQUENCE [LARGE SCALE GENOMIC DNA]</scope>
    <source>
        <strain evidence="6 7">LCR2-06</strain>
    </source>
</reference>
<dbReference type="Proteomes" id="UP000680206">
    <property type="component" value="Unassembled WGS sequence"/>
</dbReference>
<keyword evidence="3 4" id="KW-0378">Hydrolase</keyword>
<protein>
    <submittedName>
        <fullName evidence="6">NUDIX domain-containing protein</fullName>
    </submittedName>
</protein>
<dbReference type="Gene3D" id="3.90.79.10">
    <property type="entry name" value="Nucleoside Triphosphate Pyrophosphohydrolase"/>
    <property type="match status" value="1"/>
</dbReference>
<dbReference type="InterPro" id="IPR020084">
    <property type="entry name" value="NUDIX_hydrolase_CS"/>
</dbReference>
<gene>
    <name evidence="6" type="ORF">J4709_43660</name>
</gene>
<evidence type="ECO:0000256" key="1">
    <source>
        <dbReference type="ARBA" id="ARBA00001946"/>
    </source>
</evidence>
<evidence type="ECO:0000259" key="5">
    <source>
        <dbReference type="PROSITE" id="PS51462"/>
    </source>
</evidence>
<dbReference type="RefSeq" id="WP_208251012.1">
    <property type="nucleotide sequence ID" value="NZ_JAGEPF010000035.1"/>
</dbReference>
<comment type="caution">
    <text evidence="6">The sequence shown here is derived from an EMBL/GenBank/DDBJ whole genome shotgun (WGS) entry which is preliminary data.</text>
</comment>
<dbReference type="Pfam" id="PF00293">
    <property type="entry name" value="NUDIX"/>
    <property type="match status" value="1"/>
</dbReference>
<evidence type="ECO:0000256" key="4">
    <source>
        <dbReference type="RuleBase" id="RU003476"/>
    </source>
</evidence>
<dbReference type="PROSITE" id="PS51462">
    <property type="entry name" value="NUDIX"/>
    <property type="match status" value="1"/>
</dbReference>
<dbReference type="PROSITE" id="PS00893">
    <property type="entry name" value="NUDIX_BOX"/>
    <property type="match status" value="1"/>
</dbReference>
<comment type="similarity">
    <text evidence="2 4">Belongs to the Nudix hydrolase family.</text>
</comment>
<dbReference type="PANTHER" id="PTHR43046">
    <property type="entry name" value="GDP-MANNOSE MANNOSYL HYDROLASE"/>
    <property type="match status" value="1"/>
</dbReference>
<dbReference type="EMBL" id="JAGEPF010000035">
    <property type="protein sequence ID" value="MBO2464490.1"/>
    <property type="molecule type" value="Genomic_DNA"/>
</dbReference>
<dbReference type="PRINTS" id="PR00502">
    <property type="entry name" value="NUDIXFAMILY"/>
</dbReference>
<evidence type="ECO:0000256" key="3">
    <source>
        <dbReference type="ARBA" id="ARBA00022801"/>
    </source>
</evidence>
<name>A0ABS3S652_9ACTN</name>
<sequence length="126" mass="14182">MLLAQRSGTGYADGWWNLPSGKLEADETVAEAAIREGFEEIGVELAEGDLEFVHLIHYRNHLGDARLGVFFAVKHWKGEPYNAEPHKCSAVEWFPLDDFPANTYPYTVEGLAAYRRGVPFNAVGWR</sequence>
<keyword evidence="7" id="KW-1185">Reference proteome</keyword>
<dbReference type="CDD" id="cd04683">
    <property type="entry name" value="NUDIX_Hydrolase"/>
    <property type="match status" value="1"/>
</dbReference>
<dbReference type="InterPro" id="IPR015797">
    <property type="entry name" value="NUDIX_hydrolase-like_dom_sf"/>
</dbReference>
<dbReference type="PANTHER" id="PTHR43046:SF16">
    <property type="entry name" value="ADP-RIBOSE PYROPHOSPHATASE YJHB-RELATED"/>
    <property type="match status" value="1"/>
</dbReference>
<dbReference type="InterPro" id="IPR020476">
    <property type="entry name" value="Nudix_hydrolase"/>
</dbReference>
<proteinExistence type="inferred from homology"/>